<keyword evidence="4" id="KW-1185">Reference proteome</keyword>
<evidence type="ECO:0000313" key="4">
    <source>
        <dbReference type="Proteomes" id="UP000594468"/>
    </source>
</evidence>
<evidence type="ECO:0000313" key="3">
    <source>
        <dbReference type="EMBL" id="QPC84041.1"/>
    </source>
</evidence>
<dbReference type="AlphaFoldDB" id="A0A7S8EBU0"/>
<evidence type="ECO:0000256" key="1">
    <source>
        <dbReference type="SAM" id="MobiDB-lite"/>
    </source>
</evidence>
<feature type="transmembrane region" description="Helical" evidence="2">
    <location>
        <begin position="130"/>
        <end position="151"/>
    </location>
</feature>
<keyword evidence="2" id="KW-0472">Membrane</keyword>
<accession>A0A7S8EBU0</accession>
<feature type="region of interest" description="Disordered" evidence="1">
    <location>
        <begin position="82"/>
        <end position="118"/>
    </location>
</feature>
<keyword evidence="2" id="KW-1133">Transmembrane helix</keyword>
<reference evidence="3 4" key="1">
    <citation type="submission" date="2020-02" db="EMBL/GenBank/DDBJ databases">
        <authorList>
            <person name="Zheng R.K."/>
            <person name="Sun C.M."/>
        </authorList>
    </citation>
    <scope>NUCLEOTIDE SEQUENCE [LARGE SCALE GENOMIC DNA]</scope>
    <source>
        <strain evidence="4">rifampicinis</strain>
    </source>
</reference>
<dbReference type="Proteomes" id="UP000594468">
    <property type="component" value="Chromosome"/>
</dbReference>
<evidence type="ECO:0000256" key="2">
    <source>
        <dbReference type="SAM" id="Phobius"/>
    </source>
</evidence>
<dbReference type="KEGG" id="pmet:G4Y79_06590"/>
<organism evidence="3 4">
    <name type="scientific">Phototrophicus methaneseepsis</name>
    <dbReference type="NCBI Taxonomy" id="2710758"/>
    <lineage>
        <taxon>Bacteria</taxon>
        <taxon>Bacillati</taxon>
        <taxon>Chloroflexota</taxon>
        <taxon>Candidatus Thermofontia</taxon>
        <taxon>Phototrophicales</taxon>
        <taxon>Phototrophicaceae</taxon>
        <taxon>Phototrophicus</taxon>
    </lineage>
</organism>
<feature type="transmembrane region" description="Helical" evidence="2">
    <location>
        <begin position="9"/>
        <end position="28"/>
    </location>
</feature>
<dbReference type="EMBL" id="CP062983">
    <property type="protein sequence ID" value="QPC84041.1"/>
    <property type="molecule type" value="Genomic_DNA"/>
</dbReference>
<sequence length="165" mass="17872">MKRRQHRNMIAMVVFIGLVIAGGMALFATDNWENPFSAFTMLTGSGGERGEGGDEFGSPDRFDREASAVEIVVPEDSTTAAEVSDLADSDAETVVSTSQTSSERPAMGEGMGQGRGRESSGFAWSQLGSVLYNIWFLFAAAAVMMLISLPLDAFRRRNRHRLATV</sequence>
<keyword evidence="2" id="KW-0812">Transmembrane</keyword>
<dbReference type="RefSeq" id="WP_195172105.1">
    <property type="nucleotide sequence ID" value="NZ_CP062983.1"/>
</dbReference>
<gene>
    <name evidence="3" type="ORF">G4Y79_06590</name>
</gene>
<proteinExistence type="predicted"/>
<feature type="compositionally biased region" description="Low complexity" evidence="1">
    <location>
        <begin position="93"/>
        <end position="102"/>
    </location>
</feature>
<protein>
    <submittedName>
        <fullName evidence="3">Uncharacterized protein</fullName>
    </submittedName>
</protein>
<name>A0A7S8EBU0_9CHLR</name>